<dbReference type="Pfam" id="PF10588">
    <property type="entry name" value="NADH-G_4Fe-4S_3"/>
    <property type="match status" value="1"/>
</dbReference>
<dbReference type="Pfam" id="PF02906">
    <property type="entry name" value="Fe_hyd_lg_C"/>
    <property type="match status" value="1"/>
</dbReference>
<dbReference type="PROSITE" id="PS51839">
    <property type="entry name" value="4FE4S_HC3"/>
    <property type="match status" value="1"/>
</dbReference>
<comment type="similarity">
    <text evidence="2">Belongs to the NARF family.</text>
</comment>
<dbReference type="Pfam" id="PF12838">
    <property type="entry name" value="Fer4_7"/>
    <property type="match status" value="1"/>
</dbReference>
<dbReference type="InterPro" id="IPR050340">
    <property type="entry name" value="Cytosolic_Fe-S_CAF"/>
</dbReference>
<dbReference type="EMBL" id="JAPFFF010000003">
    <property type="protein sequence ID" value="KAK8893468.1"/>
    <property type="molecule type" value="Genomic_DNA"/>
</dbReference>
<dbReference type="InterPro" id="IPR036010">
    <property type="entry name" value="2Fe-2S_ferredoxin-like_sf"/>
</dbReference>
<dbReference type="PROSITE" id="PS00198">
    <property type="entry name" value="4FE4S_FER_1"/>
    <property type="match status" value="2"/>
</dbReference>
<dbReference type="InterPro" id="IPR017896">
    <property type="entry name" value="4Fe4S_Fe-S-bd"/>
</dbReference>
<reference evidence="10 11" key="1">
    <citation type="submission" date="2024-04" db="EMBL/GenBank/DDBJ databases">
        <title>Tritrichomonas musculus Genome.</title>
        <authorList>
            <person name="Alves-Ferreira E."/>
            <person name="Grigg M."/>
            <person name="Lorenzi H."/>
            <person name="Galac M."/>
        </authorList>
    </citation>
    <scope>NUCLEOTIDE SEQUENCE [LARGE SCALE GENOMIC DNA]</scope>
    <source>
        <strain evidence="10 11">EAF2021</strain>
    </source>
</reference>
<dbReference type="Pfam" id="PF13510">
    <property type="entry name" value="Fer2_4"/>
    <property type="match status" value="1"/>
</dbReference>
<dbReference type="SUPFAM" id="SSF54292">
    <property type="entry name" value="2Fe-2S ferredoxin-like"/>
    <property type="match status" value="1"/>
</dbReference>
<evidence type="ECO:0000256" key="1">
    <source>
        <dbReference type="ARBA" id="ARBA00001966"/>
    </source>
</evidence>
<feature type="domain" description="4Fe-4S ferredoxin-type" evidence="8">
    <location>
        <begin position="187"/>
        <end position="216"/>
    </location>
</feature>
<dbReference type="SMART" id="SM00929">
    <property type="entry name" value="NADH-G_4Fe-4S_3"/>
    <property type="match status" value="1"/>
</dbReference>
<dbReference type="Proteomes" id="UP001470230">
    <property type="component" value="Unassembled WGS sequence"/>
</dbReference>
<evidence type="ECO:0000259" key="7">
    <source>
        <dbReference type="PROSITE" id="PS51085"/>
    </source>
</evidence>
<dbReference type="PANTHER" id="PTHR11615">
    <property type="entry name" value="NITRATE, FORMATE, IRON DEHYDROGENASE"/>
    <property type="match status" value="1"/>
</dbReference>
<comment type="cofactor">
    <cofactor evidence="1">
        <name>[4Fe-4S] cluster</name>
        <dbReference type="ChEBI" id="CHEBI:49883"/>
    </cofactor>
</comment>
<evidence type="ECO:0000259" key="9">
    <source>
        <dbReference type="PROSITE" id="PS51839"/>
    </source>
</evidence>
<dbReference type="Gene3D" id="3.10.20.740">
    <property type="match status" value="1"/>
</dbReference>
<keyword evidence="6" id="KW-0411">Iron-sulfur</keyword>
<evidence type="ECO:0000256" key="5">
    <source>
        <dbReference type="ARBA" id="ARBA00023004"/>
    </source>
</evidence>
<keyword evidence="5" id="KW-0408">Iron</keyword>
<sequence>MLSSFTKSRKISVTVNGRTLEAKKGETIMELCFRNNILIPHLCYHQNLPQRASCRICLVECDGKWLSPACVTPVYDGLSVLTNSKKVHESVKTNLQMLMANHDERCTSCLANNHCSFRDLVYTFGVDTRRRETPSLKDIDESSHAVRFDVSKCVLCGRCVRACEYITGSNSIEFANRDDHLRVQPSCGLQLAQTNCVSCGQCTLYCPVGAINEKNQAREVIDSIRKHVDKIMVAIVDPSAKVSLSDGLGLPAGVDSTGKIVTCLKSLGFDLVFDGAVGNDLLIQQEAQNFIKHLDKDSKMPLFSSACPAFVNYIEQSRPDLIKHLSSCRSPQSMMGALIKNILSKNWVGLTLRPDDFYCLTISSCLARKDEIERPDLVTDSGVKETDDAISTRELVQIVKFDNTNFNLLKNSNFDYIYGEGSGDAALLATPGGLAASVLKHAYEQITKKELKNIQYRDIIGLEEAKVAEANFFGKPVKVAYVDGIRMASYLIKRIEDGDPQVKDIKYVEVLACPGGCVNGGGSPQFYSPEVMTQRIDALKVAAKKAKTQKSSQNKIITQLLEGDLSDAQTVQNLLHRKFTSRPK</sequence>
<gene>
    <name evidence="10" type="ORF">M9Y10_021890</name>
</gene>
<dbReference type="InterPro" id="IPR000283">
    <property type="entry name" value="NADH_UbQ_OxRdtase_75kDa_su_CS"/>
</dbReference>
<dbReference type="PROSITE" id="PS51379">
    <property type="entry name" value="4FE4S_FER_2"/>
    <property type="match status" value="2"/>
</dbReference>
<evidence type="ECO:0000256" key="2">
    <source>
        <dbReference type="ARBA" id="ARBA00006596"/>
    </source>
</evidence>
<evidence type="ECO:0000313" key="11">
    <source>
        <dbReference type="Proteomes" id="UP001470230"/>
    </source>
</evidence>
<dbReference type="SUPFAM" id="SSF53920">
    <property type="entry name" value="Fe-only hydrogenase"/>
    <property type="match status" value="1"/>
</dbReference>
<organism evidence="10 11">
    <name type="scientific">Tritrichomonas musculus</name>
    <dbReference type="NCBI Taxonomy" id="1915356"/>
    <lineage>
        <taxon>Eukaryota</taxon>
        <taxon>Metamonada</taxon>
        <taxon>Parabasalia</taxon>
        <taxon>Tritrichomonadida</taxon>
        <taxon>Tritrichomonadidae</taxon>
        <taxon>Tritrichomonas</taxon>
    </lineage>
</organism>
<dbReference type="PROSITE" id="PS00641">
    <property type="entry name" value="COMPLEX1_75K_1"/>
    <property type="match status" value="1"/>
</dbReference>
<keyword evidence="11" id="KW-1185">Reference proteome</keyword>
<dbReference type="Gene3D" id="3.40.950.10">
    <property type="entry name" value="Fe-only Hydrogenase (Larger Subunit), Chain L, domain 3"/>
    <property type="match status" value="1"/>
</dbReference>
<dbReference type="InterPro" id="IPR009016">
    <property type="entry name" value="Fe_hydrogenase"/>
</dbReference>
<keyword evidence="3" id="KW-0004">4Fe-4S</keyword>
<evidence type="ECO:0000256" key="6">
    <source>
        <dbReference type="ARBA" id="ARBA00023014"/>
    </source>
</evidence>
<feature type="domain" description="4Fe-4S His(Cys)3-ligated-type" evidence="9">
    <location>
        <begin position="86"/>
        <end position="125"/>
    </location>
</feature>
<evidence type="ECO:0000256" key="3">
    <source>
        <dbReference type="ARBA" id="ARBA00022485"/>
    </source>
</evidence>
<dbReference type="InterPro" id="IPR019574">
    <property type="entry name" value="NADH_UbQ_OxRdtase_Gsu_4Fe4S-bd"/>
</dbReference>
<dbReference type="InterPro" id="IPR001041">
    <property type="entry name" value="2Fe-2S_ferredoxin-type"/>
</dbReference>
<feature type="domain" description="4Fe-4S ferredoxin-type" evidence="8">
    <location>
        <begin position="144"/>
        <end position="177"/>
    </location>
</feature>
<dbReference type="PROSITE" id="PS51085">
    <property type="entry name" value="2FE2S_FER_2"/>
    <property type="match status" value="1"/>
</dbReference>
<dbReference type="CDD" id="cd00207">
    <property type="entry name" value="fer2"/>
    <property type="match status" value="1"/>
</dbReference>
<dbReference type="Gene3D" id="3.40.50.1780">
    <property type="match status" value="1"/>
</dbReference>
<feature type="domain" description="2Fe-2S ferredoxin-type" evidence="7">
    <location>
        <begin position="9"/>
        <end position="86"/>
    </location>
</feature>
<dbReference type="Gene3D" id="3.30.70.20">
    <property type="match status" value="1"/>
</dbReference>
<dbReference type="InterPro" id="IPR004108">
    <property type="entry name" value="Fe_hydrogenase_lsu_C"/>
</dbReference>
<evidence type="ECO:0000259" key="8">
    <source>
        <dbReference type="PROSITE" id="PS51379"/>
    </source>
</evidence>
<name>A0ABR2KQP4_9EUKA</name>
<keyword evidence="4" id="KW-0479">Metal-binding</keyword>
<evidence type="ECO:0000256" key="4">
    <source>
        <dbReference type="ARBA" id="ARBA00022723"/>
    </source>
</evidence>
<comment type="caution">
    <text evidence="10">The sequence shown here is derived from an EMBL/GenBank/DDBJ whole genome shotgun (WGS) entry which is preliminary data.</text>
</comment>
<proteinExistence type="inferred from homology"/>
<protein>
    <submittedName>
        <fullName evidence="10">Uncharacterized protein</fullName>
    </submittedName>
</protein>
<dbReference type="InterPro" id="IPR017900">
    <property type="entry name" value="4Fe4S_Fe_S_CS"/>
</dbReference>
<dbReference type="SUPFAM" id="SSF54862">
    <property type="entry name" value="4Fe-4S ferredoxins"/>
    <property type="match status" value="1"/>
</dbReference>
<evidence type="ECO:0000313" key="10">
    <source>
        <dbReference type="EMBL" id="KAK8893468.1"/>
    </source>
</evidence>
<accession>A0ABR2KQP4</accession>